<proteinExistence type="inferred from homology"/>
<dbReference type="EMBL" id="JBDLOU010000017">
    <property type="protein sequence ID" value="MEX3738648.1"/>
    <property type="molecule type" value="Genomic_DNA"/>
</dbReference>
<keyword evidence="5" id="KW-1185">Reference proteome</keyword>
<dbReference type="PRINTS" id="PR00080">
    <property type="entry name" value="SDRFAMILY"/>
</dbReference>
<organism evidence="4 5">
    <name type="scientific">Mycolicibacterium porcinum</name>
    <dbReference type="NCBI Taxonomy" id="39693"/>
    <lineage>
        <taxon>Bacteria</taxon>
        <taxon>Bacillati</taxon>
        <taxon>Actinomycetota</taxon>
        <taxon>Actinomycetes</taxon>
        <taxon>Mycobacteriales</taxon>
        <taxon>Mycobacteriaceae</taxon>
        <taxon>Mycolicibacterium</taxon>
    </lineage>
</organism>
<evidence type="ECO:0000256" key="1">
    <source>
        <dbReference type="ARBA" id="ARBA00006484"/>
    </source>
</evidence>
<dbReference type="InterPro" id="IPR002347">
    <property type="entry name" value="SDR_fam"/>
</dbReference>
<dbReference type="InterPro" id="IPR036291">
    <property type="entry name" value="NAD(P)-bd_dom_sf"/>
</dbReference>
<dbReference type="PRINTS" id="PR00081">
    <property type="entry name" value="GDHRDH"/>
</dbReference>
<evidence type="ECO:0000313" key="5">
    <source>
        <dbReference type="Proteomes" id="UP001558474"/>
    </source>
</evidence>
<evidence type="ECO:0000256" key="2">
    <source>
        <dbReference type="ARBA" id="ARBA00023002"/>
    </source>
</evidence>
<comment type="similarity">
    <text evidence="1 3">Belongs to the short-chain dehydrogenases/reductases (SDR) family.</text>
</comment>
<sequence>MTVRLSYRPRGRGSRWTVADIGDLTGTTAVVTGANSGIGLETAALAAAGARVMLACRNDTKAAAAIECIRERHGAAQLDLVRIDTSDVDSVRAAAADILDRTDRLDLLINNAGVAWPPYALSPQGVEIQLATNFLGHFALTGLLLNRLQAAPAARVVSLTSLAHHVGRLRLDDLALARHYRPFAAYAQSKFAMVSFTIELQRRLDKAQSPMKALTAHPGGSRTKLLDNDIPGVRQATMRKVAQFQSAEMGALPTLRAATDADAPGGVCFGPSGWMELKGHPAVGRTSRRARDSRLAARLWLASETATGVRFALPGG</sequence>
<evidence type="ECO:0000313" key="4">
    <source>
        <dbReference type="EMBL" id="MEX3738648.1"/>
    </source>
</evidence>
<name>A0ABV3VB63_9MYCO</name>
<dbReference type="Proteomes" id="UP001558474">
    <property type="component" value="Unassembled WGS sequence"/>
</dbReference>
<accession>A0ABV3VB63</accession>
<comment type="caution">
    <text evidence="4">The sequence shown here is derived from an EMBL/GenBank/DDBJ whole genome shotgun (WGS) entry which is preliminary data.</text>
</comment>
<evidence type="ECO:0000256" key="3">
    <source>
        <dbReference type="RuleBase" id="RU000363"/>
    </source>
</evidence>
<dbReference type="PANTHER" id="PTHR43157">
    <property type="entry name" value="PHOSPHATIDYLINOSITOL-GLYCAN BIOSYNTHESIS CLASS F PROTEIN-RELATED"/>
    <property type="match status" value="1"/>
</dbReference>
<dbReference type="Gene3D" id="3.40.50.720">
    <property type="entry name" value="NAD(P)-binding Rossmann-like Domain"/>
    <property type="match status" value="1"/>
</dbReference>
<gene>
    <name evidence="4" type="ORF">ABFW12_10420</name>
</gene>
<dbReference type="PANTHER" id="PTHR43157:SF31">
    <property type="entry name" value="PHOSPHATIDYLINOSITOL-GLYCAN BIOSYNTHESIS CLASS F PROTEIN"/>
    <property type="match status" value="1"/>
</dbReference>
<reference evidence="4 5" key="1">
    <citation type="submission" date="2024-04" db="EMBL/GenBank/DDBJ databases">
        <title>Genomic Markers of Mycobacteria.</title>
        <authorList>
            <person name="Soliman M.S."/>
            <person name="Elkholy A."/>
            <person name="Soliman N.S."/>
            <person name="Abbas A."/>
            <person name="Khayrat S."/>
            <person name="Shawky S."/>
        </authorList>
    </citation>
    <scope>NUCLEOTIDE SEQUENCE [LARGE SCALE GENOMIC DNA]</scope>
    <source>
        <strain evidence="4 5">Egy-CU-AM5</strain>
    </source>
</reference>
<dbReference type="SUPFAM" id="SSF51735">
    <property type="entry name" value="NAD(P)-binding Rossmann-fold domains"/>
    <property type="match status" value="1"/>
</dbReference>
<dbReference type="InterPro" id="IPR020904">
    <property type="entry name" value="Sc_DH/Rdtase_CS"/>
</dbReference>
<keyword evidence="2" id="KW-0560">Oxidoreductase</keyword>
<dbReference type="RefSeq" id="WP_368572923.1">
    <property type="nucleotide sequence ID" value="NZ_JBDLOU010000017.1"/>
</dbReference>
<dbReference type="NCBIfam" id="NF004846">
    <property type="entry name" value="PRK06197.1"/>
    <property type="match status" value="1"/>
</dbReference>
<dbReference type="Pfam" id="PF00106">
    <property type="entry name" value="adh_short"/>
    <property type="match status" value="1"/>
</dbReference>
<dbReference type="PROSITE" id="PS00061">
    <property type="entry name" value="ADH_SHORT"/>
    <property type="match status" value="1"/>
</dbReference>
<protein>
    <submittedName>
        <fullName evidence="4">Oxidoreductase</fullName>
    </submittedName>
</protein>